<keyword evidence="1" id="KW-0812">Transmembrane</keyword>
<accession>A0ABR9JTJ5</accession>
<proteinExistence type="predicted"/>
<keyword evidence="1" id="KW-1133">Transmembrane helix</keyword>
<comment type="caution">
    <text evidence="3">The sequence shown here is derived from an EMBL/GenBank/DDBJ whole genome shotgun (WGS) entry which is preliminary data.</text>
</comment>
<feature type="domain" description="YiaAB two helix" evidence="2">
    <location>
        <begin position="16"/>
        <end position="68"/>
    </location>
</feature>
<dbReference type="Proteomes" id="UP000627838">
    <property type="component" value="Unassembled WGS sequence"/>
</dbReference>
<dbReference type="Pfam" id="PF05360">
    <property type="entry name" value="YiaAB"/>
    <property type="match status" value="1"/>
</dbReference>
<dbReference type="EMBL" id="JADBDZ010000001">
    <property type="protein sequence ID" value="MBE1533430.1"/>
    <property type="molecule type" value="Genomic_DNA"/>
</dbReference>
<protein>
    <recommendedName>
        <fullName evidence="2">YiaAB two helix domain-containing protein</fullName>
    </recommendedName>
</protein>
<evidence type="ECO:0000313" key="4">
    <source>
        <dbReference type="Proteomes" id="UP000627838"/>
    </source>
</evidence>
<keyword evidence="4" id="KW-1185">Reference proteome</keyword>
<feature type="transmembrane region" description="Helical" evidence="1">
    <location>
        <begin position="43"/>
        <end position="63"/>
    </location>
</feature>
<evidence type="ECO:0000256" key="1">
    <source>
        <dbReference type="SAM" id="Phobius"/>
    </source>
</evidence>
<evidence type="ECO:0000259" key="2">
    <source>
        <dbReference type="Pfam" id="PF05360"/>
    </source>
</evidence>
<evidence type="ECO:0000313" key="3">
    <source>
        <dbReference type="EMBL" id="MBE1533430.1"/>
    </source>
</evidence>
<keyword evidence="1" id="KW-0472">Membrane</keyword>
<dbReference type="PANTHER" id="PTHR37290:SF1">
    <property type="entry name" value="INNER MEMBRANE PROTEIN YIAA"/>
    <property type="match status" value="1"/>
</dbReference>
<dbReference type="PANTHER" id="PTHR37290">
    <property type="entry name" value="INNER MEMBRANE PROTEIN YIAA-RELATED"/>
    <property type="match status" value="1"/>
</dbReference>
<feature type="transmembrane region" description="Helical" evidence="1">
    <location>
        <begin position="12"/>
        <end position="37"/>
    </location>
</feature>
<dbReference type="InterPro" id="IPR008024">
    <property type="entry name" value="YiaAB"/>
</dbReference>
<dbReference type="RefSeq" id="WP_192759990.1">
    <property type="nucleotide sequence ID" value="NZ_JADBDZ010000001.1"/>
</dbReference>
<organism evidence="3 4">
    <name type="scientific">Actinomadura algeriensis</name>
    <dbReference type="NCBI Taxonomy" id="1679523"/>
    <lineage>
        <taxon>Bacteria</taxon>
        <taxon>Bacillati</taxon>
        <taxon>Actinomycetota</taxon>
        <taxon>Actinomycetes</taxon>
        <taxon>Streptosporangiales</taxon>
        <taxon>Thermomonosporaceae</taxon>
        <taxon>Actinomadura</taxon>
    </lineage>
</organism>
<gene>
    <name evidence="3" type="ORF">H4W34_003263</name>
</gene>
<dbReference type="InterPro" id="IPR038972">
    <property type="entry name" value="YiaA-like"/>
</dbReference>
<reference evidence="3 4" key="1">
    <citation type="submission" date="2020-10" db="EMBL/GenBank/DDBJ databases">
        <title>Sequencing the genomes of 1000 actinobacteria strains.</title>
        <authorList>
            <person name="Klenk H.-P."/>
        </authorList>
    </citation>
    <scope>NUCLEOTIDE SEQUENCE [LARGE SCALE GENOMIC DNA]</scope>
    <source>
        <strain evidence="3 4">DSM 46744</strain>
    </source>
</reference>
<sequence>MTTRPQPPAPAGTAAFFVQAVISFAVSSVAVVLGVLYLPVDEWVRAFLALGVLYVITSTFTLAKCVRDRQETQTLTGRVDQARLEKLLSEHDPYSTQNL</sequence>
<name>A0ABR9JTJ5_9ACTN</name>